<dbReference type="EMBL" id="JANSHE010006664">
    <property type="protein sequence ID" value="KAJ2966410.1"/>
    <property type="molecule type" value="Genomic_DNA"/>
</dbReference>
<sequence>MPRPDDLTSDLRHLIAEFAPRLRHFGFLVRDITGDGAVLAEDRERMESILAALPQCHSLRSLCSLRCSCQASRLGRDGRKLELWAMWLGLPEGETLSRKAQRNPSLNLPRARGEPEKPTEKRKPSTDSEESEAGRLAADTGVSPSKASAEHIATVIREHGSDILGLFVYPDSRATLLQYLGRAGLLQEFRRGLGVSESVRALDFWSYTQDLDRASRPPSIS</sequence>
<reference evidence="1" key="1">
    <citation type="submission" date="2022-08" db="EMBL/GenBank/DDBJ databases">
        <title>Genome Sequence of Pycnoporus sanguineus.</title>
        <authorList>
            <person name="Buettner E."/>
        </authorList>
    </citation>
    <scope>NUCLEOTIDE SEQUENCE</scope>
    <source>
        <strain evidence="1">CG-C14</strain>
    </source>
</reference>
<protein>
    <submittedName>
        <fullName evidence="1">Uncharacterized protein</fullName>
    </submittedName>
</protein>
<keyword evidence="2" id="KW-1185">Reference proteome</keyword>
<evidence type="ECO:0000313" key="1">
    <source>
        <dbReference type="EMBL" id="KAJ2966410.1"/>
    </source>
</evidence>
<evidence type="ECO:0000313" key="2">
    <source>
        <dbReference type="Proteomes" id="UP001144978"/>
    </source>
</evidence>
<comment type="caution">
    <text evidence="1">The sequence shown here is derived from an EMBL/GenBank/DDBJ whole genome shotgun (WGS) entry which is preliminary data.</text>
</comment>
<organism evidence="1 2">
    <name type="scientific">Trametes sanguinea</name>
    <dbReference type="NCBI Taxonomy" id="158606"/>
    <lineage>
        <taxon>Eukaryota</taxon>
        <taxon>Fungi</taxon>
        <taxon>Dikarya</taxon>
        <taxon>Basidiomycota</taxon>
        <taxon>Agaricomycotina</taxon>
        <taxon>Agaricomycetes</taxon>
        <taxon>Polyporales</taxon>
        <taxon>Polyporaceae</taxon>
        <taxon>Trametes</taxon>
    </lineage>
</organism>
<proteinExistence type="predicted"/>
<accession>A0ACC1MHB2</accession>
<dbReference type="Proteomes" id="UP001144978">
    <property type="component" value="Unassembled WGS sequence"/>
</dbReference>
<name>A0ACC1MHB2_9APHY</name>
<gene>
    <name evidence="1" type="ORF">NUW54_g13816</name>
</gene>